<protein>
    <submittedName>
        <fullName evidence="2">Phospholipase</fullName>
    </submittedName>
</protein>
<comment type="caution">
    <text evidence="2">The sequence shown here is derived from an EMBL/GenBank/DDBJ whole genome shotgun (WGS) entry which is preliminary data.</text>
</comment>
<feature type="domain" description="PLD phosphodiesterase" evidence="1">
    <location>
        <begin position="185"/>
        <end position="212"/>
    </location>
</feature>
<accession>A0A1C3CZ75</accession>
<dbReference type="AlphaFoldDB" id="A0A1C3CZ75"/>
<evidence type="ECO:0000313" key="3">
    <source>
        <dbReference type="Proteomes" id="UP000186553"/>
    </source>
</evidence>
<dbReference type="PANTHER" id="PTHR21248">
    <property type="entry name" value="CARDIOLIPIN SYNTHASE"/>
    <property type="match status" value="1"/>
</dbReference>
<dbReference type="InterPro" id="IPR001736">
    <property type="entry name" value="PLipase_D/transphosphatidylase"/>
</dbReference>
<dbReference type="OrthoDB" id="9814092at2"/>
<evidence type="ECO:0000313" key="2">
    <source>
        <dbReference type="EMBL" id="ODA14132.1"/>
    </source>
</evidence>
<name>A0A1C3CZ75_9GAMM</name>
<evidence type="ECO:0000259" key="1">
    <source>
        <dbReference type="PROSITE" id="PS50035"/>
    </source>
</evidence>
<proteinExistence type="predicted"/>
<dbReference type="Gene3D" id="3.30.870.10">
    <property type="entry name" value="Endonuclease Chain A"/>
    <property type="match status" value="2"/>
</dbReference>
<dbReference type="PROSITE" id="PS50035">
    <property type="entry name" value="PLD"/>
    <property type="match status" value="2"/>
</dbReference>
<dbReference type="Proteomes" id="UP000186553">
    <property type="component" value="Unassembled WGS sequence"/>
</dbReference>
<feature type="domain" description="PLD phosphodiesterase" evidence="1">
    <location>
        <begin position="435"/>
        <end position="462"/>
    </location>
</feature>
<reference evidence="2 3" key="1">
    <citation type="submission" date="2016-07" db="EMBL/GenBank/DDBJ databases">
        <title>Acinetobacter sp. ANC 4603.</title>
        <authorList>
            <person name="Radolfova-Krizova L."/>
            <person name="Nemec A."/>
        </authorList>
    </citation>
    <scope>NUCLEOTIDE SEQUENCE [LARGE SCALE GENOMIC DNA]</scope>
    <source>
        <strain evidence="2 3">ANC 4603</strain>
    </source>
</reference>
<dbReference type="SMART" id="SM00155">
    <property type="entry name" value="PLDc"/>
    <property type="match status" value="2"/>
</dbReference>
<dbReference type="Pfam" id="PF13091">
    <property type="entry name" value="PLDc_2"/>
    <property type="match status" value="2"/>
</dbReference>
<dbReference type="PANTHER" id="PTHR21248:SF12">
    <property type="entry name" value="CARDIOLIPIN SYNTHASE C"/>
    <property type="match status" value="1"/>
</dbReference>
<dbReference type="GO" id="GO:0032049">
    <property type="term" value="P:cardiolipin biosynthetic process"/>
    <property type="evidence" value="ECO:0007669"/>
    <property type="project" value="UniProtKB-ARBA"/>
</dbReference>
<dbReference type="InterPro" id="IPR025202">
    <property type="entry name" value="PLD-like_dom"/>
</dbReference>
<organism evidence="2 3">
    <name type="scientific">Acinetobacter celticus</name>
    <dbReference type="NCBI Taxonomy" id="1891224"/>
    <lineage>
        <taxon>Bacteria</taxon>
        <taxon>Pseudomonadati</taxon>
        <taxon>Pseudomonadota</taxon>
        <taxon>Gammaproteobacteria</taxon>
        <taxon>Moraxellales</taxon>
        <taxon>Moraxellaceae</taxon>
        <taxon>Acinetobacter</taxon>
    </lineage>
</organism>
<dbReference type="STRING" id="1891224.BBP83_14255"/>
<dbReference type="EMBL" id="MBDL01000003">
    <property type="protein sequence ID" value="ODA14132.1"/>
    <property type="molecule type" value="Genomic_DNA"/>
</dbReference>
<keyword evidence="3" id="KW-1185">Reference proteome</keyword>
<dbReference type="CDD" id="cd09111">
    <property type="entry name" value="PLDc_ymdC_like_1"/>
    <property type="match status" value="1"/>
</dbReference>
<dbReference type="GO" id="GO:0030572">
    <property type="term" value="F:phosphatidyltransferase activity"/>
    <property type="evidence" value="ECO:0007669"/>
    <property type="project" value="UniProtKB-ARBA"/>
</dbReference>
<gene>
    <name evidence="2" type="ORF">BBP83_14255</name>
</gene>
<dbReference type="SUPFAM" id="SSF56024">
    <property type="entry name" value="Phospholipase D/nuclease"/>
    <property type="match status" value="2"/>
</dbReference>
<dbReference type="CDD" id="cd09113">
    <property type="entry name" value="PLDc_ymdC_like_2"/>
    <property type="match status" value="1"/>
</dbReference>
<sequence>MTNLLNSKEYKIARTVKSFKSSKQATVLLSCSLILGIPACSTLPKQMPQPMEYAFSTPTEETALAKIVLPQRNANPGLTGYHVLYDPLEALAARLELINKAEKSLDLQYYIWDNDKIGAMALHAIIQAADRGVKVRLLIDDNNSKHMEGIYLALNQHSNIEVKLYNPYRFRHYRAMDMVLDLKRINRRMHNKSFIADNQIALIGGRNMSNQYYNVSDNYQFSDVDVMLVGAASDEIIHSFDEYWNDDYAFPVKQLVNPRHYTLRFDGLKQQLEQYNQEVTVQNYLDLANRSHAFENWLNHRIQFDWVKAEIVKDSPSKIKAKAKKEEHLNFQLIKHLNTPEQSVDIVSAYFVPEKEGTKKLAQLAENGVKVRVLTNSFKANDVPVVHAFYGKYRQDLLENDVQLYEFLFNPNVENLNINTDELAKKAKVSMKGLSRSSLHAKLMALDEKQVFIGSFNFDPRSAYLNTEIGVLLNSPSLARAVHHTMDENLSKYAYKLVLDANQRMNWKIQLDNGKTRIYHKEPKMKWWQRTGMKMISWLPIEGFM</sequence>